<dbReference type="InterPro" id="IPR000504">
    <property type="entry name" value="RRM_dom"/>
</dbReference>
<reference evidence="3" key="1">
    <citation type="journal article" date="2019" name="Sci. Rep.">
        <title>Draft genome of Tanacetum cinerariifolium, the natural source of mosquito coil.</title>
        <authorList>
            <person name="Yamashiro T."/>
            <person name="Shiraishi A."/>
            <person name="Satake H."/>
            <person name="Nakayama K."/>
        </authorList>
    </citation>
    <scope>NUCLEOTIDE SEQUENCE</scope>
</reference>
<dbReference type="InterPro" id="IPR012677">
    <property type="entry name" value="Nucleotide-bd_a/b_plait_sf"/>
</dbReference>
<comment type="caution">
    <text evidence="3">The sequence shown here is derived from an EMBL/GenBank/DDBJ whole genome shotgun (WGS) entry which is preliminary data.</text>
</comment>
<accession>A0A699GUH2</accession>
<dbReference type="SUPFAM" id="SSF54928">
    <property type="entry name" value="RNA-binding domain, RBD"/>
    <property type="match status" value="1"/>
</dbReference>
<feature type="compositionally biased region" description="Acidic residues" evidence="1">
    <location>
        <begin position="216"/>
        <end position="227"/>
    </location>
</feature>
<protein>
    <submittedName>
        <fullName evidence="3">Nucleotide-binding alpha-beta plait domain-containing protein</fullName>
    </submittedName>
</protein>
<gene>
    <name evidence="3" type="ORF">Tci_207651</name>
</gene>
<dbReference type="Gene3D" id="3.30.70.330">
    <property type="match status" value="1"/>
</dbReference>
<feature type="compositionally biased region" description="Basic and acidic residues" evidence="1">
    <location>
        <begin position="229"/>
        <end position="239"/>
    </location>
</feature>
<feature type="domain" description="RRM" evidence="2">
    <location>
        <begin position="18"/>
        <end position="66"/>
    </location>
</feature>
<feature type="compositionally biased region" description="Basic and acidic residues" evidence="1">
    <location>
        <begin position="287"/>
        <end position="298"/>
    </location>
</feature>
<dbReference type="EMBL" id="BKCJ010055028">
    <property type="protein sequence ID" value="GEW35675.1"/>
    <property type="molecule type" value="Genomic_DNA"/>
</dbReference>
<feature type="region of interest" description="Disordered" evidence="1">
    <location>
        <begin position="216"/>
        <end position="313"/>
    </location>
</feature>
<evidence type="ECO:0000256" key="1">
    <source>
        <dbReference type="SAM" id="MobiDB-lite"/>
    </source>
</evidence>
<proteinExistence type="predicted"/>
<organism evidence="3">
    <name type="scientific">Tanacetum cinerariifolium</name>
    <name type="common">Dalmatian daisy</name>
    <name type="synonym">Chrysanthemum cinerariifolium</name>
    <dbReference type="NCBI Taxonomy" id="118510"/>
    <lineage>
        <taxon>Eukaryota</taxon>
        <taxon>Viridiplantae</taxon>
        <taxon>Streptophyta</taxon>
        <taxon>Embryophyta</taxon>
        <taxon>Tracheophyta</taxon>
        <taxon>Spermatophyta</taxon>
        <taxon>Magnoliopsida</taxon>
        <taxon>eudicotyledons</taxon>
        <taxon>Gunneridae</taxon>
        <taxon>Pentapetalae</taxon>
        <taxon>asterids</taxon>
        <taxon>campanulids</taxon>
        <taxon>Asterales</taxon>
        <taxon>Asteraceae</taxon>
        <taxon>Asteroideae</taxon>
        <taxon>Anthemideae</taxon>
        <taxon>Anthemidinae</taxon>
        <taxon>Tanacetum</taxon>
    </lineage>
</organism>
<name>A0A699GUH2_TANCI</name>
<dbReference type="GO" id="GO:0003723">
    <property type="term" value="F:RNA binding"/>
    <property type="evidence" value="ECO:0007669"/>
    <property type="project" value="InterPro"/>
</dbReference>
<dbReference type="InterPro" id="IPR035979">
    <property type="entry name" value="RBD_domain_sf"/>
</dbReference>
<evidence type="ECO:0000313" key="3">
    <source>
        <dbReference type="EMBL" id="GEW35675.1"/>
    </source>
</evidence>
<dbReference type="Pfam" id="PF00076">
    <property type="entry name" value="RRM_1"/>
    <property type="match status" value="1"/>
</dbReference>
<evidence type="ECO:0000259" key="2">
    <source>
        <dbReference type="Pfam" id="PF00076"/>
    </source>
</evidence>
<sequence>MGTYRSEEDDVAKISTTVYVTNFPESIYAKELFHSCKVYGYVVDSFIPNKRAKNGNRFGFVRFINVFSDERLVNNLCTVWIDRYKLHANISRFHRNSGKGAKDENKGAADLSNALLGRVNEFTSLANLKMALCNEGFVDIKIQYMGEFWVMMEFTNKEMIKKFRDNEDSCFQSKRLCIHTKLERSISEEFKIIHRGKIYWIRAKETPGWVSDFAEESDDEDLDEVNSNDDGRCDNKLEGSLKYPPGFSPKECNEDNSVHVGADIHLNEDGNASNKSKRAEGIATSRNNKDHMKSKDDSTDSVSSGHFKKSEAPRTGGSILGLLDEVVKVGQIMGYKMEGCMSNMTEIIEVQREDERCWGNLTFDYVHSAAVGNSGGILCVWDPNCFCKENVTMSDSFVMVRGVWRSTGQKHMLIAVYAPHDTKDKHMLWDYLQREIRRWK</sequence>
<dbReference type="AlphaFoldDB" id="A0A699GUH2"/>